<protein>
    <submittedName>
        <fullName evidence="8">Subtilisin-like protease 7</fullName>
    </submittedName>
</protein>
<accession>A0A5Q4B9H9</accession>
<dbReference type="InterPro" id="IPR036852">
    <property type="entry name" value="Peptidase_S8/S53_dom_sf"/>
</dbReference>
<dbReference type="EMBL" id="PUHP01005800">
    <property type="protein sequence ID" value="TQN63610.1"/>
    <property type="molecule type" value="Genomic_DNA"/>
</dbReference>
<feature type="domain" description="Peptidase S8/S53" evidence="7">
    <location>
        <begin position="79"/>
        <end position="162"/>
    </location>
</feature>
<comment type="caution">
    <text evidence="5">Lacks conserved residue(s) required for the propagation of feature annotation.</text>
</comment>
<evidence type="ECO:0000256" key="6">
    <source>
        <dbReference type="SAM" id="MobiDB-lite"/>
    </source>
</evidence>
<organism evidence="8 9">
    <name type="scientific">Colletotrichum shisoi</name>
    <dbReference type="NCBI Taxonomy" id="2078593"/>
    <lineage>
        <taxon>Eukaryota</taxon>
        <taxon>Fungi</taxon>
        <taxon>Dikarya</taxon>
        <taxon>Ascomycota</taxon>
        <taxon>Pezizomycotina</taxon>
        <taxon>Sordariomycetes</taxon>
        <taxon>Hypocreomycetidae</taxon>
        <taxon>Glomerellales</taxon>
        <taxon>Glomerellaceae</taxon>
        <taxon>Colletotrichum</taxon>
        <taxon>Colletotrichum destructivum species complex</taxon>
    </lineage>
</organism>
<evidence type="ECO:0000256" key="4">
    <source>
        <dbReference type="ARBA" id="ARBA00022825"/>
    </source>
</evidence>
<keyword evidence="2 8" id="KW-0645">Protease</keyword>
<dbReference type="InterPro" id="IPR000209">
    <property type="entry name" value="Peptidase_S8/S53_dom"/>
</dbReference>
<dbReference type="AlphaFoldDB" id="A0A5Q4B9H9"/>
<feature type="non-terminal residue" evidence="8">
    <location>
        <position position="1"/>
    </location>
</feature>
<gene>
    <name evidence="8" type="primary">SUB7</name>
    <name evidence="8" type="ORF">CSHISOI_11805</name>
</gene>
<feature type="non-terminal residue" evidence="8">
    <location>
        <position position="223"/>
    </location>
</feature>
<dbReference type="Proteomes" id="UP000326340">
    <property type="component" value="Unassembled WGS sequence"/>
</dbReference>
<dbReference type="PANTHER" id="PTHR43806">
    <property type="entry name" value="PEPTIDASE S8"/>
    <property type="match status" value="1"/>
</dbReference>
<dbReference type="Gene3D" id="3.40.50.200">
    <property type="entry name" value="Peptidase S8/S53 domain"/>
    <property type="match status" value="1"/>
</dbReference>
<evidence type="ECO:0000256" key="1">
    <source>
        <dbReference type="ARBA" id="ARBA00011073"/>
    </source>
</evidence>
<dbReference type="Pfam" id="PF00082">
    <property type="entry name" value="Peptidase_S8"/>
    <property type="match status" value="1"/>
</dbReference>
<keyword evidence="9" id="KW-1185">Reference proteome</keyword>
<sequence length="223" mass="23761">KPPRPEEEQPPTPSAPQWSLTPRPLYGKGPSKSPLMNVRNSADLRLQMPAAIELNVISQPPGSVRAENLPGFAYAAKAGKGATIYVIDTGANIENPEWKNMKGSKSFINTPGVEKSEADPEVHGSCMASKVTGRLFGTAKDANIVMVKIHHNGKGSASTLSALVETSNDVYKKLIQGKAEDGFNKLSDYPAPFGRITDITVVGAVEEDGSRSPYSLGTAKELT</sequence>
<evidence type="ECO:0000313" key="9">
    <source>
        <dbReference type="Proteomes" id="UP000326340"/>
    </source>
</evidence>
<evidence type="ECO:0000256" key="5">
    <source>
        <dbReference type="PROSITE-ProRule" id="PRU01240"/>
    </source>
</evidence>
<name>A0A5Q4B9H9_9PEZI</name>
<evidence type="ECO:0000256" key="2">
    <source>
        <dbReference type="ARBA" id="ARBA00022670"/>
    </source>
</evidence>
<comment type="caution">
    <text evidence="8">The sequence shown here is derived from an EMBL/GenBank/DDBJ whole genome shotgun (WGS) entry which is preliminary data.</text>
</comment>
<proteinExistence type="inferred from homology"/>
<evidence type="ECO:0000313" key="8">
    <source>
        <dbReference type="EMBL" id="TQN63610.1"/>
    </source>
</evidence>
<dbReference type="GO" id="GO:0006508">
    <property type="term" value="P:proteolysis"/>
    <property type="evidence" value="ECO:0007669"/>
    <property type="project" value="UniProtKB-KW"/>
</dbReference>
<feature type="region of interest" description="Disordered" evidence="6">
    <location>
        <begin position="1"/>
        <end position="37"/>
    </location>
</feature>
<evidence type="ECO:0000256" key="3">
    <source>
        <dbReference type="ARBA" id="ARBA00022801"/>
    </source>
</evidence>
<keyword evidence="4" id="KW-0720">Serine protease</keyword>
<evidence type="ECO:0000259" key="7">
    <source>
        <dbReference type="Pfam" id="PF00082"/>
    </source>
</evidence>
<dbReference type="GO" id="GO:0004252">
    <property type="term" value="F:serine-type endopeptidase activity"/>
    <property type="evidence" value="ECO:0007669"/>
    <property type="project" value="InterPro"/>
</dbReference>
<dbReference type="OrthoDB" id="1896086at2759"/>
<dbReference type="PROSITE" id="PS51892">
    <property type="entry name" value="SUBTILASE"/>
    <property type="match status" value="1"/>
</dbReference>
<keyword evidence="3" id="KW-0378">Hydrolase</keyword>
<dbReference type="SUPFAM" id="SSF52743">
    <property type="entry name" value="Subtilisin-like"/>
    <property type="match status" value="1"/>
</dbReference>
<dbReference type="InterPro" id="IPR050131">
    <property type="entry name" value="Peptidase_S8_subtilisin-like"/>
</dbReference>
<dbReference type="PANTHER" id="PTHR43806:SF11">
    <property type="entry name" value="CEREVISIN-RELATED"/>
    <property type="match status" value="1"/>
</dbReference>
<comment type="similarity">
    <text evidence="1 5">Belongs to the peptidase S8 family.</text>
</comment>
<reference evidence="8 9" key="1">
    <citation type="journal article" date="2019" name="Sci. Rep.">
        <title>Colletotrichum shisoi sp. nov., an anthracnose pathogen of Perilla frutescens in Japan: molecular phylogenetic, morphological and genomic evidence.</title>
        <authorList>
            <person name="Gan P."/>
            <person name="Tsushima A."/>
            <person name="Hiroyama R."/>
            <person name="Narusaka M."/>
            <person name="Takano Y."/>
            <person name="Narusaka Y."/>
            <person name="Kawaradani M."/>
            <person name="Damm U."/>
            <person name="Shirasu K."/>
        </authorList>
    </citation>
    <scope>NUCLEOTIDE SEQUENCE [LARGE SCALE GENOMIC DNA]</scope>
    <source>
        <strain evidence="8 9">PG-2018a</strain>
    </source>
</reference>